<keyword evidence="2" id="KW-0255">Endonuclease</keyword>
<dbReference type="KEGG" id="metu:GNH96_12280"/>
<dbReference type="GO" id="GO:0004519">
    <property type="term" value="F:endonuclease activity"/>
    <property type="evidence" value="ECO:0007669"/>
    <property type="project" value="UniProtKB-KW"/>
</dbReference>
<keyword evidence="2" id="KW-0378">Hydrolase</keyword>
<dbReference type="RefSeq" id="WP_169603951.1">
    <property type="nucleotide sequence ID" value="NZ_CP046565.1"/>
</dbReference>
<dbReference type="InterPro" id="IPR008538">
    <property type="entry name" value="Uma2"/>
</dbReference>
<name>A0A858QA99_9GAMM</name>
<organism evidence="2 3">
    <name type="scientific">Methylococcus geothermalis</name>
    <dbReference type="NCBI Taxonomy" id="2681310"/>
    <lineage>
        <taxon>Bacteria</taxon>
        <taxon>Pseudomonadati</taxon>
        <taxon>Pseudomonadota</taxon>
        <taxon>Gammaproteobacteria</taxon>
        <taxon>Methylococcales</taxon>
        <taxon>Methylococcaceae</taxon>
        <taxon>Methylococcus</taxon>
    </lineage>
</organism>
<dbReference type="CDD" id="cd06260">
    <property type="entry name" value="DUF820-like"/>
    <property type="match status" value="1"/>
</dbReference>
<feature type="domain" description="Putative restriction endonuclease" evidence="1">
    <location>
        <begin position="25"/>
        <end position="174"/>
    </location>
</feature>
<evidence type="ECO:0000313" key="3">
    <source>
        <dbReference type="Proteomes" id="UP000503004"/>
    </source>
</evidence>
<dbReference type="InterPro" id="IPR011335">
    <property type="entry name" value="Restrct_endonuc-II-like"/>
</dbReference>
<keyword evidence="3" id="KW-1185">Reference proteome</keyword>
<accession>A0A858QA99</accession>
<keyword evidence="2" id="KW-0540">Nuclease</keyword>
<gene>
    <name evidence="2" type="ORF">GNH96_12280</name>
</gene>
<reference evidence="3" key="1">
    <citation type="submission" date="2019-12" db="EMBL/GenBank/DDBJ databases">
        <authorList>
            <person name="Awala S.I."/>
            <person name="Rhee S.K."/>
        </authorList>
    </citation>
    <scope>NUCLEOTIDE SEQUENCE [LARGE SCALE GENOMIC DNA]</scope>
    <source>
        <strain evidence="3">IM1</strain>
    </source>
</reference>
<dbReference type="AlphaFoldDB" id="A0A858QA99"/>
<sequence>MGHAQAVAAPTPYERLMALPDNLVGEIVDGELDTRPRPAGPHALAAIGLSLELGGAFGKGRGGPGGWWILPEPELHFVRDVEVVVPDLAGWRRERMPAVPEDHRFEVVPDWVCEILSPNTAKKDRAIKLPLYARRGVAHAWLVDPQARTLEGFELHDGSWLLLGTYKDDDPICLAPFDAVTFSLAELWT</sequence>
<dbReference type="Proteomes" id="UP000503004">
    <property type="component" value="Chromosome"/>
</dbReference>
<dbReference type="InterPro" id="IPR012296">
    <property type="entry name" value="Nuclease_put_TT1808"/>
</dbReference>
<dbReference type="SUPFAM" id="SSF52980">
    <property type="entry name" value="Restriction endonuclease-like"/>
    <property type="match status" value="1"/>
</dbReference>
<dbReference type="EMBL" id="CP046565">
    <property type="protein sequence ID" value="QJD30675.1"/>
    <property type="molecule type" value="Genomic_DNA"/>
</dbReference>
<dbReference type="Pfam" id="PF05685">
    <property type="entry name" value="Uma2"/>
    <property type="match status" value="1"/>
</dbReference>
<dbReference type="Gene3D" id="3.90.1570.10">
    <property type="entry name" value="tt1808, chain A"/>
    <property type="match status" value="1"/>
</dbReference>
<proteinExistence type="predicted"/>
<dbReference type="PANTHER" id="PTHR34107">
    <property type="entry name" value="SLL0198 PROTEIN-RELATED"/>
    <property type="match status" value="1"/>
</dbReference>
<evidence type="ECO:0000259" key="1">
    <source>
        <dbReference type="Pfam" id="PF05685"/>
    </source>
</evidence>
<protein>
    <submittedName>
        <fullName evidence="2">Uma2 family endonuclease</fullName>
    </submittedName>
</protein>
<evidence type="ECO:0000313" key="2">
    <source>
        <dbReference type="EMBL" id="QJD30675.1"/>
    </source>
</evidence>
<dbReference type="PANTHER" id="PTHR34107:SF4">
    <property type="entry name" value="SLL1222 PROTEIN"/>
    <property type="match status" value="1"/>
</dbReference>